<evidence type="ECO:0000256" key="4">
    <source>
        <dbReference type="SAM" id="MobiDB-lite"/>
    </source>
</evidence>
<dbReference type="InterPro" id="IPR042099">
    <property type="entry name" value="ANL_N_sf"/>
</dbReference>
<dbReference type="Pfam" id="PF00501">
    <property type="entry name" value="AMP-binding"/>
    <property type="match status" value="1"/>
</dbReference>
<dbReference type="Pfam" id="PF13193">
    <property type="entry name" value="AMP-binding_C"/>
    <property type="match status" value="1"/>
</dbReference>
<evidence type="ECO:0000313" key="8">
    <source>
        <dbReference type="Proteomes" id="UP001320119"/>
    </source>
</evidence>
<dbReference type="RefSeq" id="WP_275068741.1">
    <property type="nucleotide sequence ID" value="NZ_AP023086.1"/>
</dbReference>
<feature type="compositionally biased region" description="Polar residues" evidence="4">
    <location>
        <begin position="1"/>
        <end position="15"/>
    </location>
</feature>
<dbReference type="FunFam" id="3.30.300.30:FF:000008">
    <property type="entry name" value="2,3-dihydroxybenzoate-AMP ligase"/>
    <property type="match status" value="1"/>
</dbReference>
<dbReference type="InterPro" id="IPR000873">
    <property type="entry name" value="AMP-dep_synth/lig_dom"/>
</dbReference>
<dbReference type="AlphaFoldDB" id="A0AAN2BJ57"/>
<dbReference type="InterPro" id="IPR045851">
    <property type="entry name" value="AMP-bd_C_sf"/>
</dbReference>
<feature type="region of interest" description="Disordered" evidence="4">
    <location>
        <begin position="1"/>
        <end position="25"/>
    </location>
</feature>
<keyword evidence="3 7" id="KW-0436">Ligase</keyword>
<dbReference type="EMBL" id="AP023086">
    <property type="protein sequence ID" value="BCD96617.1"/>
    <property type="molecule type" value="Genomic_DNA"/>
</dbReference>
<dbReference type="InterPro" id="IPR025110">
    <property type="entry name" value="AMP-bd_C"/>
</dbReference>
<name>A0AAN2BJ57_9GAMM</name>
<evidence type="ECO:0000313" key="7">
    <source>
        <dbReference type="EMBL" id="BCD96617.1"/>
    </source>
</evidence>
<evidence type="ECO:0000256" key="2">
    <source>
        <dbReference type="ARBA" id="ARBA00006432"/>
    </source>
</evidence>
<evidence type="ECO:0000256" key="3">
    <source>
        <dbReference type="ARBA" id="ARBA00022598"/>
    </source>
</evidence>
<feature type="domain" description="AMP-dependent synthetase/ligase" evidence="5">
    <location>
        <begin position="55"/>
        <end position="451"/>
    </location>
</feature>
<reference evidence="7 8" key="1">
    <citation type="journal article" date="2022" name="IScience">
        <title>An ultrasensitive nanofiber-based assay for enzymatic hydrolysis and deep-sea microbial degradation of cellulose.</title>
        <authorList>
            <person name="Tsudome M."/>
            <person name="Tachioka M."/>
            <person name="Miyazaki M."/>
            <person name="Uchimura K."/>
            <person name="Tsuda M."/>
            <person name="Takaki Y."/>
            <person name="Deguchi S."/>
        </authorList>
    </citation>
    <scope>NUCLEOTIDE SEQUENCE [LARGE SCALE GENOMIC DNA]</scope>
    <source>
        <strain evidence="7 8">GE09</strain>
    </source>
</reference>
<accession>A0AAN2BJ57</accession>
<dbReference type="FunFam" id="2.30.38.10:FF:000003">
    <property type="entry name" value="Vibriobactin-specific 2,3-dihydroxybenzoate-AMP ligase"/>
    <property type="match status" value="1"/>
</dbReference>
<dbReference type="KEGG" id="marq:MARGE09_P0817"/>
<dbReference type="PANTHER" id="PTHR43767:SF10">
    <property type="entry name" value="SURFACTIN SYNTHASE SUBUNIT 1"/>
    <property type="match status" value="1"/>
</dbReference>
<comment type="similarity">
    <text evidence="2">Belongs to the ATP-dependent AMP-binding enzyme family.</text>
</comment>
<evidence type="ECO:0000259" key="5">
    <source>
        <dbReference type="Pfam" id="PF00501"/>
    </source>
</evidence>
<dbReference type="Gene3D" id="3.40.50.12780">
    <property type="entry name" value="N-terminal domain of ligase-like"/>
    <property type="match status" value="1"/>
</dbReference>
<keyword evidence="8" id="KW-1185">Reference proteome</keyword>
<feature type="domain" description="AMP-binding enzyme C-terminal" evidence="6">
    <location>
        <begin position="502"/>
        <end position="578"/>
    </location>
</feature>
<gene>
    <name evidence="7" type="ORF">MARGE09_P0817</name>
</gene>
<dbReference type="EC" id="6.3.2.14" evidence="7"/>
<comment type="pathway">
    <text evidence="1">Siderophore biosynthesis.</text>
</comment>
<dbReference type="PANTHER" id="PTHR43767">
    <property type="entry name" value="LONG-CHAIN-FATTY-ACID--COA LIGASE"/>
    <property type="match status" value="1"/>
</dbReference>
<dbReference type="EC" id="6.2.1.71" evidence="7"/>
<dbReference type="GO" id="GO:0047527">
    <property type="term" value="F:2,3-dihydroxybenzoate-serine ligase activity"/>
    <property type="evidence" value="ECO:0007669"/>
    <property type="project" value="UniProtKB-EC"/>
</dbReference>
<dbReference type="Proteomes" id="UP001320119">
    <property type="component" value="Chromosome"/>
</dbReference>
<dbReference type="GO" id="GO:0008668">
    <property type="term" value="F:2,3-dihydroxybenzoate--[aryl-carrier protein] ligase"/>
    <property type="evidence" value="ECO:0007669"/>
    <property type="project" value="UniProtKB-EC"/>
</dbReference>
<dbReference type="InterPro" id="IPR050237">
    <property type="entry name" value="ATP-dep_AMP-bd_enzyme"/>
</dbReference>
<dbReference type="SUPFAM" id="SSF56801">
    <property type="entry name" value="Acetyl-CoA synthetase-like"/>
    <property type="match status" value="1"/>
</dbReference>
<proteinExistence type="inferred from homology"/>
<dbReference type="Gene3D" id="3.30.300.30">
    <property type="match status" value="1"/>
</dbReference>
<sequence length="600" mass="65919">MNSALSSAGSQSAMSKPSALANQPVERDITPWPADVAEAYRNKGYWRDESLALILQKKAQQSADAIAIIDGDQQWSYQQLWHRTQQLGASFQALGINAGDNVVVQLPNQSAFIEVFFALINIGAVPVLALPAHRATELNHFIRHSNAKAFIGYATFEFNKAVTKPLKQTLKSVGGFNHYSEATELVRHIIAVPKTCEFDTPTHSNNEHIHLLNTLYTANIHIRQSTINADKIALLQLSGGTTNVPKLIPRSHNDYYYSIRESVKLGGLTSQSRYLAVLPAAHNFTLSSPGLLGVLEAGGCIIFSAISEAKHAFNLIEKHQVTHCALVPPLAIAWLQHQQNTSAAASNTANKASNLTSLAVLQVGGAKLSAVTAKKLKAAFKCQVQQVFGMAEGLVNYTRLDDTDDIVLNTQGKPISIDDEIVIVDDNDQPLPIGEAGHLLTRGPYTIRGYYRAASHNAQAFTPDGFYRTGDIVSLTPEGYLVVEGRHKDQINRGGEKVSAAEVEEQLLKHPAIIDAAVVAMDDEYLGERSCAYVITQDNTRINLITIKRFLREQDLAEYKYPDRIEMINKFPKTHFGKVSKKALRQRINQQLAEINAALT</sequence>
<protein>
    <submittedName>
        <fullName evidence="7">2,3-dihydroxybenzoate-AMP ligase</fullName>
        <ecNumber evidence="7">6.2.1.71</ecNumber>
        <ecNumber evidence="7">6.3.2.14</ecNumber>
    </submittedName>
</protein>
<evidence type="ECO:0000259" key="6">
    <source>
        <dbReference type="Pfam" id="PF13193"/>
    </source>
</evidence>
<organism evidence="7 8">
    <name type="scientific">Marinagarivorans cellulosilyticus</name>
    <dbReference type="NCBI Taxonomy" id="2721545"/>
    <lineage>
        <taxon>Bacteria</taxon>
        <taxon>Pseudomonadati</taxon>
        <taxon>Pseudomonadota</taxon>
        <taxon>Gammaproteobacteria</taxon>
        <taxon>Cellvibrionales</taxon>
        <taxon>Cellvibrionaceae</taxon>
        <taxon>Marinagarivorans</taxon>
    </lineage>
</organism>
<evidence type="ECO:0000256" key="1">
    <source>
        <dbReference type="ARBA" id="ARBA00004924"/>
    </source>
</evidence>